<evidence type="ECO:0000313" key="1">
    <source>
        <dbReference type="EnsemblPlants" id="OPUNC07G07660.1"/>
    </source>
</evidence>
<sequence length="120" mass="12845">MTPAARSVWATPTATETNTHVAYDFYDDELTAIADRRPTACYKFSTLPDVIALGAWPVCMGSSSDAAAAAAKIAAPRADRRRRSPAAKAKAKQHLYVVLNDRKNACTIHKLDIDGPTAAA</sequence>
<name>A0A0E0LIQ8_ORYPU</name>
<dbReference type="AlphaFoldDB" id="A0A0E0LIQ8"/>
<dbReference type="EnsemblPlants" id="OPUNC07G07660.1">
    <property type="protein sequence ID" value="OPUNC07G07660.1"/>
    <property type="gene ID" value="OPUNC07G07660"/>
</dbReference>
<reference evidence="1" key="1">
    <citation type="submission" date="2015-04" db="UniProtKB">
        <authorList>
            <consortium name="EnsemblPlants"/>
        </authorList>
    </citation>
    <scope>IDENTIFICATION</scope>
</reference>
<organism evidence="1">
    <name type="scientific">Oryza punctata</name>
    <name type="common">Red rice</name>
    <dbReference type="NCBI Taxonomy" id="4537"/>
    <lineage>
        <taxon>Eukaryota</taxon>
        <taxon>Viridiplantae</taxon>
        <taxon>Streptophyta</taxon>
        <taxon>Embryophyta</taxon>
        <taxon>Tracheophyta</taxon>
        <taxon>Spermatophyta</taxon>
        <taxon>Magnoliopsida</taxon>
        <taxon>Liliopsida</taxon>
        <taxon>Poales</taxon>
        <taxon>Poaceae</taxon>
        <taxon>BOP clade</taxon>
        <taxon>Oryzoideae</taxon>
        <taxon>Oryzeae</taxon>
        <taxon>Oryzinae</taxon>
        <taxon>Oryza</taxon>
    </lineage>
</organism>
<evidence type="ECO:0000313" key="2">
    <source>
        <dbReference type="Proteomes" id="UP000026962"/>
    </source>
</evidence>
<dbReference type="HOGENOM" id="CLU_2053498_0_0_1"/>
<accession>A0A0E0LIQ8</accession>
<dbReference type="Gramene" id="OPUNC07G07660.1">
    <property type="protein sequence ID" value="OPUNC07G07660.1"/>
    <property type="gene ID" value="OPUNC07G07660"/>
</dbReference>
<proteinExistence type="predicted"/>
<reference evidence="1" key="2">
    <citation type="submission" date="2018-05" db="EMBL/GenBank/DDBJ databases">
        <title>OpunRS2 (Oryza punctata Reference Sequence Version 2).</title>
        <authorList>
            <person name="Zhang J."/>
            <person name="Kudrna D."/>
            <person name="Lee S."/>
            <person name="Talag J."/>
            <person name="Welchert J."/>
            <person name="Wing R.A."/>
        </authorList>
    </citation>
    <scope>NUCLEOTIDE SEQUENCE [LARGE SCALE GENOMIC DNA]</scope>
</reference>
<dbReference type="Proteomes" id="UP000026962">
    <property type="component" value="Chromosome 7"/>
</dbReference>
<protein>
    <submittedName>
        <fullName evidence="1">Uncharacterized protein</fullName>
    </submittedName>
</protein>
<keyword evidence="2" id="KW-1185">Reference proteome</keyword>